<dbReference type="Gene3D" id="3.40.1580.10">
    <property type="entry name" value="SMI1/KNR4-like"/>
    <property type="match status" value="1"/>
</dbReference>
<comment type="caution">
    <text evidence="2">The sequence shown here is derived from an EMBL/GenBank/DDBJ whole genome shotgun (WGS) entry which is preliminary data.</text>
</comment>
<name>A0ABS5T883_9GAMM</name>
<evidence type="ECO:0000313" key="2">
    <source>
        <dbReference type="EMBL" id="MBT0728555.1"/>
    </source>
</evidence>
<protein>
    <submittedName>
        <fullName evidence="2">SMI1/KNR4 family protein</fullName>
    </submittedName>
</protein>
<reference evidence="2 3" key="1">
    <citation type="submission" date="2020-04" db="EMBL/GenBank/DDBJ databases">
        <title>Genome sequencing of Rosenbergiella species.</title>
        <authorList>
            <person name="Alvarez-Perez S."/>
            <person name="Lievens B."/>
        </authorList>
    </citation>
    <scope>NUCLEOTIDE SEQUENCE [LARGE SCALE GENOMIC DNA]</scope>
    <source>
        <strain evidence="2 3">CdVSA20.1</strain>
    </source>
</reference>
<dbReference type="SUPFAM" id="SSF160631">
    <property type="entry name" value="SMI1/KNR4-like"/>
    <property type="match status" value="1"/>
</dbReference>
<dbReference type="InterPro" id="IPR037883">
    <property type="entry name" value="Knr4/Smi1-like_sf"/>
</dbReference>
<accession>A0ABS5T883</accession>
<dbReference type="Pfam" id="PF14567">
    <property type="entry name" value="SUKH_5"/>
    <property type="match status" value="1"/>
</dbReference>
<dbReference type="Proteomes" id="UP000786875">
    <property type="component" value="Unassembled WGS sequence"/>
</dbReference>
<sequence length="139" mass="16018">MKDNLDNVISELVRLSDNERNNLPLPDDNLITQYEKDTGFTFSADYRKVLKEAGNVFYGTIELLSLSKDKKYYGELISALVDAREQGLPESWLPICEDNGSYYCIDPEGVVRYWTTDGYSNDQWTDLASWIKEVWIEGN</sequence>
<keyword evidence="3" id="KW-1185">Reference proteome</keyword>
<dbReference type="InterPro" id="IPR018958">
    <property type="entry name" value="Knr4/Smi1-like_dom"/>
</dbReference>
<evidence type="ECO:0000259" key="1">
    <source>
        <dbReference type="SMART" id="SM00860"/>
    </source>
</evidence>
<feature type="domain" description="Knr4/Smi1-like" evidence="1">
    <location>
        <begin position="25"/>
        <end position="133"/>
    </location>
</feature>
<evidence type="ECO:0000313" key="3">
    <source>
        <dbReference type="Proteomes" id="UP000786875"/>
    </source>
</evidence>
<dbReference type="RefSeq" id="WP_214215973.1">
    <property type="nucleotide sequence ID" value="NZ_JABBFO010000031.1"/>
</dbReference>
<dbReference type="EMBL" id="JABBFO010000031">
    <property type="protein sequence ID" value="MBT0728555.1"/>
    <property type="molecule type" value="Genomic_DNA"/>
</dbReference>
<gene>
    <name evidence="2" type="ORF">HGT73_14545</name>
</gene>
<dbReference type="SMART" id="SM00860">
    <property type="entry name" value="SMI1_KNR4"/>
    <property type="match status" value="1"/>
</dbReference>
<organism evidence="2 3">
    <name type="scientific">Rosenbergiella australiborealis</name>
    <dbReference type="NCBI Taxonomy" id="1544696"/>
    <lineage>
        <taxon>Bacteria</taxon>
        <taxon>Pseudomonadati</taxon>
        <taxon>Pseudomonadota</taxon>
        <taxon>Gammaproteobacteria</taxon>
        <taxon>Enterobacterales</taxon>
        <taxon>Erwiniaceae</taxon>
        <taxon>Rosenbergiella</taxon>
    </lineage>
</organism>
<proteinExistence type="predicted"/>